<dbReference type="EMBL" id="CP022384">
    <property type="protein sequence ID" value="ATA81336.1"/>
    <property type="molecule type" value="Genomic_DNA"/>
</dbReference>
<reference evidence="3" key="1">
    <citation type="submission" date="2017-06" db="EMBL/GenBank/DDBJ databases">
        <title>Capnocytophaga spp. assemblies.</title>
        <authorList>
            <person name="Gulvik C.A."/>
        </authorList>
    </citation>
    <scope>NUCLEOTIDE SEQUENCE [LARGE SCALE GENOMIC DNA]</scope>
    <source>
        <strain evidence="3">H6253</strain>
    </source>
</reference>
<name>A0A250FBG9_9FLAO</name>
<sequence length="164" mass="18018">MTNKITFLARLFSVLSATFLAVSCESDDICDHTVNTPRLVVRFYNANNTRTPMSIANLTIYGEGNTTPLVSSATLDSIALPLRLQNPTTYLFQTVVSGTTTSTATLTLTYNTEETFVSKACGIKTTYNTLSATIQDANTSWLKGVTIKNNTIDNEKKAHIHLYH</sequence>
<dbReference type="Pfam" id="PF20050">
    <property type="entry name" value="DUF6452"/>
    <property type="match status" value="1"/>
</dbReference>
<evidence type="ECO:0008006" key="4">
    <source>
        <dbReference type="Google" id="ProtNLM"/>
    </source>
</evidence>
<dbReference type="InterPro" id="IPR045607">
    <property type="entry name" value="DUF6452"/>
</dbReference>
<keyword evidence="1" id="KW-0732">Signal</keyword>
<accession>A0A250FBG9</accession>
<gene>
    <name evidence="2" type="ORF">CGC53_02700</name>
</gene>
<dbReference type="KEGG" id="clk:CGC53_02700"/>
<keyword evidence="3" id="KW-1185">Reference proteome</keyword>
<dbReference type="AlphaFoldDB" id="A0A250FBG9"/>
<feature type="chain" id="PRO_5013236255" description="Lipoprotein" evidence="1">
    <location>
        <begin position="24"/>
        <end position="164"/>
    </location>
</feature>
<proteinExistence type="predicted"/>
<evidence type="ECO:0000313" key="2">
    <source>
        <dbReference type="EMBL" id="ATA81336.1"/>
    </source>
</evidence>
<dbReference type="PROSITE" id="PS51257">
    <property type="entry name" value="PROKAR_LIPOPROTEIN"/>
    <property type="match status" value="1"/>
</dbReference>
<evidence type="ECO:0000256" key="1">
    <source>
        <dbReference type="SAM" id="SignalP"/>
    </source>
</evidence>
<protein>
    <recommendedName>
        <fullName evidence="4">Lipoprotein</fullName>
    </recommendedName>
</protein>
<dbReference type="RefSeq" id="WP_095913219.1">
    <property type="nucleotide sequence ID" value="NZ_CAUQGS010000051.1"/>
</dbReference>
<feature type="signal peptide" evidence="1">
    <location>
        <begin position="1"/>
        <end position="23"/>
    </location>
</feature>
<evidence type="ECO:0000313" key="3">
    <source>
        <dbReference type="Proteomes" id="UP000217276"/>
    </source>
</evidence>
<dbReference type="Proteomes" id="UP000217276">
    <property type="component" value="Chromosome"/>
</dbReference>
<organism evidence="2 3">
    <name type="scientific">Capnocytophaga leadbetteri</name>
    <dbReference type="NCBI Taxonomy" id="327575"/>
    <lineage>
        <taxon>Bacteria</taxon>
        <taxon>Pseudomonadati</taxon>
        <taxon>Bacteroidota</taxon>
        <taxon>Flavobacteriia</taxon>
        <taxon>Flavobacteriales</taxon>
        <taxon>Flavobacteriaceae</taxon>
        <taxon>Capnocytophaga</taxon>
    </lineage>
</organism>